<protein>
    <submittedName>
        <fullName evidence="1">Uncharacterized protein</fullName>
    </submittedName>
</protein>
<dbReference type="Proteomes" id="UP000285232">
    <property type="component" value="Unassembled WGS sequence"/>
</dbReference>
<evidence type="ECO:0000313" key="2">
    <source>
        <dbReference type="Proteomes" id="UP000285232"/>
    </source>
</evidence>
<comment type="caution">
    <text evidence="1">The sequence shown here is derived from an EMBL/GenBank/DDBJ whole genome shotgun (WGS) entry which is preliminary data.</text>
</comment>
<dbReference type="EMBL" id="RAHX01000001">
    <property type="protein sequence ID" value="RJY08900.1"/>
    <property type="molecule type" value="Genomic_DNA"/>
</dbReference>
<dbReference type="AlphaFoldDB" id="A0A419RSZ9"/>
<name>A0A419RSZ9_9SPHN</name>
<reference evidence="1 2" key="1">
    <citation type="journal article" date="2017" name="Int. J. Syst. Evol. Microbiol.">
        <title>Erythrobacter aquimixticola sp. nov., isolated from the junction between the ocean and a freshwater spring.</title>
        <authorList>
            <person name="Park S."/>
            <person name="Jung Y.T."/>
            <person name="Choi S.J."/>
            <person name="Yoon J.H."/>
        </authorList>
    </citation>
    <scope>NUCLEOTIDE SEQUENCE [LARGE SCALE GENOMIC DNA]</scope>
    <source>
        <strain evidence="1 2">JSSK-14</strain>
    </source>
</reference>
<evidence type="ECO:0000313" key="1">
    <source>
        <dbReference type="EMBL" id="RJY08900.1"/>
    </source>
</evidence>
<sequence>MRPGAVQARTLLAANDNPSGVTPLHVNAALRHFAQYGISAAEHARAQATKAARSGDRQGFEWWLGICRALDRRMPRAVELPDCGSAV</sequence>
<proteinExistence type="predicted"/>
<keyword evidence="2" id="KW-1185">Reference proteome</keyword>
<gene>
    <name evidence="1" type="ORF">D6201_05595</name>
</gene>
<organism evidence="1 2">
    <name type="scientific">Aurantiacibacter aquimixticola</name>
    <dbReference type="NCBI Taxonomy" id="1958945"/>
    <lineage>
        <taxon>Bacteria</taxon>
        <taxon>Pseudomonadati</taxon>
        <taxon>Pseudomonadota</taxon>
        <taxon>Alphaproteobacteria</taxon>
        <taxon>Sphingomonadales</taxon>
        <taxon>Erythrobacteraceae</taxon>
        <taxon>Aurantiacibacter</taxon>
    </lineage>
</organism>
<accession>A0A419RSZ9</accession>